<name>A0A841J8I0_9SPHN</name>
<sequence length="176" mass="19458">MPCLIRRAGPEDTVALAALKLRTFRETFVEGDMDMGYDPDNLAHFEAESYGEPAVAAQLADPRRAQWVAVAADGTLMGYAHAGPCKLPHPDAEPTHGELYQFYVARKWQGAGVGRTLLDAALGWLAEEMPGPVWLGVFSGNHRAQKVYAARGFAKVGEYAFKVGEQYDHEFIFRRD</sequence>
<feature type="domain" description="N-acetyltransferase" evidence="3">
    <location>
        <begin position="3"/>
        <end position="176"/>
    </location>
</feature>
<proteinExistence type="predicted"/>
<evidence type="ECO:0000256" key="1">
    <source>
        <dbReference type="ARBA" id="ARBA00022679"/>
    </source>
</evidence>
<evidence type="ECO:0000313" key="5">
    <source>
        <dbReference type="Proteomes" id="UP000552700"/>
    </source>
</evidence>
<dbReference type="SUPFAM" id="SSF55729">
    <property type="entry name" value="Acyl-CoA N-acyltransferases (Nat)"/>
    <property type="match status" value="1"/>
</dbReference>
<dbReference type="GO" id="GO:0005840">
    <property type="term" value="C:ribosome"/>
    <property type="evidence" value="ECO:0007669"/>
    <property type="project" value="UniProtKB-KW"/>
</dbReference>
<dbReference type="RefSeq" id="WP_184081125.1">
    <property type="nucleotide sequence ID" value="NZ_JACIJP010000004.1"/>
</dbReference>
<keyword evidence="4" id="KW-0687">Ribonucleoprotein</keyword>
<dbReference type="InterPro" id="IPR016181">
    <property type="entry name" value="Acyl_CoA_acyltransferase"/>
</dbReference>
<dbReference type="PANTHER" id="PTHR43877:SF1">
    <property type="entry name" value="ACETYLTRANSFERASE"/>
    <property type="match status" value="1"/>
</dbReference>
<evidence type="ECO:0000313" key="4">
    <source>
        <dbReference type="EMBL" id="MBB6124825.1"/>
    </source>
</evidence>
<organism evidence="4 5">
    <name type="scientific">Sphingobium subterraneum</name>
    <dbReference type="NCBI Taxonomy" id="627688"/>
    <lineage>
        <taxon>Bacteria</taxon>
        <taxon>Pseudomonadati</taxon>
        <taxon>Pseudomonadota</taxon>
        <taxon>Alphaproteobacteria</taxon>
        <taxon>Sphingomonadales</taxon>
        <taxon>Sphingomonadaceae</taxon>
        <taxon>Sphingobium</taxon>
    </lineage>
</organism>
<dbReference type="PROSITE" id="PS51186">
    <property type="entry name" value="GNAT"/>
    <property type="match status" value="1"/>
</dbReference>
<keyword evidence="2" id="KW-0012">Acyltransferase</keyword>
<accession>A0A841J8I0</accession>
<dbReference type="Gene3D" id="3.40.630.30">
    <property type="match status" value="1"/>
</dbReference>
<dbReference type="Proteomes" id="UP000552700">
    <property type="component" value="Unassembled WGS sequence"/>
</dbReference>
<dbReference type="GO" id="GO:0016747">
    <property type="term" value="F:acyltransferase activity, transferring groups other than amino-acyl groups"/>
    <property type="evidence" value="ECO:0007669"/>
    <property type="project" value="InterPro"/>
</dbReference>
<protein>
    <submittedName>
        <fullName evidence="4">Ribosomal protein S18 acetylase RimI-like enzyme</fullName>
    </submittedName>
</protein>
<gene>
    <name evidence="4" type="ORF">FHS92_002578</name>
</gene>
<dbReference type="AlphaFoldDB" id="A0A841J8I0"/>
<dbReference type="CDD" id="cd04301">
    <property type="entry name" value="NAT_SF"/>
    <property type="match status" value="1"/>
</dbReference>
<comment type="caution">
    <text evidence="4">The sequence shown here is derived from an EMBL/GenBank/DDBJ whole genome shotgun (WGS) entry which is preliminary data.</text>
</comment>
<dbReference type="EMBL" id="JACIJP010000004">
    <property type="protein sequence ID" value="MBB6124825.1"/>
    <property type="molecule type" value="Genomic_DNA"/>
</dbReference>
<evidence type="ECO:0000256" key="2">
    <source>
        <dbReference type="ARBA" id="ARBA00023315"/>
    </source>
</evidence>
<reference evidence="4 5" key="1">
    <citation type="submission" date="2020-08" db="EMBL/GenBank/DDBJ databases">
        <title>Genomic Encyclopedia of Type Strains, Phase IV (KMG-IV): sequencing the most valuable type-strain genomes for metagenomic binning, comparative biology and taxonomic classification.</title>
        <authorList>
            <person name="Goeker M."/>
        </authorList>
    </citation>
    <scope>NUCLEOTIDE SEQUENCE [LARGE SCALE GENOMIC DNA]</scope>
    <source>
        <strain evidence="4 5">DSM 102255</strain>
    </source>
</reference>
<evidence type="ECO:0000259" key="3">
    <source>
        <dbReference type="PROSITE" id="PS51186"/>
    </source>
</evidence>
<dbReference type="Pfam" id="PF00583">
    <property type="entry name" value="Acetyltransf_1"/>
    <property type="match status" value="1"/>
</dbReference>
<keyword evidence="5" id="KW-1185">Reference proteome</keyword>
<keyword evidence="1" id="KW-0808">Transferase</keyword>
<keyword evidence="4" id="KW-0689">Ribosomal protein</keyword>
<dbReference type="InterPro" id="IPR000182">
    <property type="entry name" value="GNAT_dom"/>
</dbReference>
<dbReference type="PANTHER" id="PTHR43877">
    <property type="entry name" value="AMINOALKYLPHOSPHONATE N-ACETYLTRANSFERASE-RELATED-RELATED"/>
    <property type="match status" value="1"/>
</dbReference>
<dbReference type="InterPro" id="IPR050832">
    <property type="entry name" value="Bact_Acetyltransf"/>
</dbReference>